<dbReference type="GO" id="GO:0000270">
    <property type="term" value="P:peptidoglycan metabolic process"/>
    <property type="evidence" value="ECO:0007669"/>
    <property type="project" value="InterPro"/>
</dbReference>
<dbReference type="PROSITE" id="PS00922">
    <property type="entry name" value="TRANSGLYCOSYLASE"/>
    <property type="match status" value="1"/>
</dbReference>
<dbReference type="Pfam" id="PF01464">
    <property type="entry name" value="SLT"/>
    <property type="match status" value="1"/>
</dbReference>
<dbReference type="CDD" id="cd13401">
    <property type="entry name" value="Slt70-like"/>
    <property type="match status" value="1"/>
</dbReference>
<dbReference type="GO" id="GO:0042597">
    <property type="term" value="C:periplasmic space"/>
    <property type="evidence" value="ECO:0007669"/>
    <property type="project" value="InterPro"/>
</dbReference>
<feature type="region of interest" description="Disordered" evidence="4">
    <location>
        <begin position="32"/>
        <end position="71"/>
    </location>
</feature>
<dbReference type="OrthoDB" id="9815002at2"/>
<feature type="compositionally biased region" description="Low complexity" evidence="4">
    <location>
        <begin position="37"/>
        <end position="48"/>
    </location>
</feature>
<dbReference type="InterPro" id="IPR000189">
    <property type="entry name" value="Transglyc_AS"/>
</dbReference>
<dbReference type="Proteomes" id="UP000249590">
    <property type="component" value="Unassembled WGS sequence"/>
</dbReference>
<dbReference type="RefSeq" id="WP_111351500.1">
    <property type="nucleotide sequence ID" value="NZ_JAIWKD010000004.1"/>
</dbReference>
<evidence type="ECO:0000259" key="5">
    <source>
        <dbReference type="Pfam" id="PF01464"/>
    </source>
</evidence>
<name>A0A8B2NHZ6_9HYPH</name>
<gene>
    <name evidence="6" type="ORF">DLJ53_27895</name>
</gene>
<dbReference type="GO" id="GO:0004553">
    <property type="term" value="F:hydrolase activity, hydrolyzing O-glycosyl compounds"/>
    <property type="evidence" value="ECO:0007669"/>
    <property type="project" value="InterPro"/>
</dbReference>
<proteinExistence type="inferred from homology"/>
<comment type="caution">
    <text evidence="6">The sequence shown here is derived from an EMBL/GenBank/DDBJ whole genome shotgun (WGS) entry which is preliminary data.</text>
</comment>
<keyword evidence="3" id="KW-0732">Signal</keyword>
<accession>A0A8B2NHZ6</accession>
<dbReference type="PANTHER" id="PTHR37423:SF2">
    <property type="entry name" value="MEMBRANE-BOUND LYTIC MUREIN TRANSGLYCOSYLASE C"/>
    <property type="match status" value="1"/>
</dbReference>
<evidence type="ECO:0000256" key="2">
    <source>
        <dbReference type="ARBA" id="ARBA00009387"/>
    </source>
</evidence>
<evidence type="ECO:0000313" key="6">
    <source>
        <dbReference type="EMBL" id="RAH97674.1"/>
    </source>
</evidence>
<dbReference type="SUPFAM" id="SSF48435">
    <property type="entry name" value="Bacterial muramidases"/>
    <property type="match status" value="1"/>
</dbReference>
<organism evidence="6 7">
    <name type="scientific">Acuticoccus sediminis</name>
    <dbReference type="NCBI Taxonomy" id="2184697"/>
    <lineage>
        <taxon>Bacteria</taxon>
        <taxon>Pseudomonadati</taxon>
        <taxon>Pseudomonadota</taxon>
        <taxon>Alphaproteobacteria</taxon>
        <taxon>Hyphomicrobiales</taxon>
        <taxon>Amorphaceae</taxon>
        <taxon>Acuticoccus</taxon>
    </lineage>
</organism>
<evidence type="ECO:0000256" key="4">
    <source>
        <dbReference type="SAM" id="MobiDB-lite"/>
    </source>
</evidence>
<dbReference type="Gene3D" id="1.25.20.10">
    <property type="entry name" value="Bacterial muramidases"/>
    <property type="match status" value="1"/>
</dbReference>
<dbReference type="EMBL" id="QHHQ01000008">
    <property type="protein sequence ID" value="RAH97674.1"/>
    <property type="molecule type" value="Genomic_DNA"/>
</dbReference>
<feature type="domain" description="Transglycosylase SLT" evidence="5">
    <location>
        <begin position="539"/>
        <end position="642"/>
    </location>
</feature>
<dbReference type="SUPFAM" id="SSF53955">
    <property type="entry name" value="Lysozyme-like"/>
    <property type="match status" value="1"/>
</dbReference>
<comment type="similarity">
    <text evidence="2">Belongs to the virb1 family.</text>
</comment>
<dbReference type="InterPro" id="IPR008258">
    <property type="entry name" value="Transglycosylase_SLT_dom_1"/>
</dbReference>
<reference evidence="6 7" key="1">
    <citation type="submission" date="2018-05" db="EMBL/GenBank/DDBJ databases">
        <title>Acuticoccus sediminis sp. nov., isolated from deep-sea sediment of Indian Ocean.</title>
        <authorList>
            <person name="Liu X."/>
            <person name="Lai Q."/>
            <person name="Du Y."/>
            <person name="Sun F."/>
            <person name="Zhang X."/>
            <person name="Wang S."/>
            <person name="Shao Z."/>
        </authorList>
    </citation>
    <scope>NUCLEOTIDE SEQUENCE [LARGE SCALE GENOMIC DNA]</scope>
    <source>
        <strain evidence="6 7">PTG4-2</strain>
    </source>
</reference>
<dbReference type="GO" id="GO:0016020">
    <property type="term" value="C:membrane"/>
    <property type="evidence" value="ECO:0007669"/>
    <property type="project" value="InterPro"/>
</dbReference>
<dbReference type="PANTHER" id="PTHR37423">
    <property type="entry name" value="SOLUBLE LYTIC MUREIN TRANSGLYCOSYLASE-RELATED"/>
    <property type="match status" value="1"/>
</dbReference>
<evidence type="ECO:0000256" key="1">
    <source>
        <dbReference type="ARBA" id="ARBA00007734"/>
    </source>
</evidence>
<dbReference type="AlphaFoldDB" id="A0A8B2NHZ6"/>
<keyword evidence="7" id="KW-1185">Reference proteome</keyword>
<sequence length="697" mass="75010">MPLSASAFAARADTGPMKALFAAATDEATIEVPSPAPAAAPVGTPSPALLAGHGNPRGSGPSPFAAEGRQSSSLKGALDALKADRYQEALQRRNGLGDPLDQLIVDYFLVRSGTDELSSAMIADYAVRAPNWPDPELVRTRAEEALSRERPAPDVVIRAMGGQATSPVGVRLLAKAMIARGDVNGGMKLVRKVWHEQSLGTSLQSAYVDDFAARLTIDDHLERIDKLVANNRFDEASALRGRLGTGPRAYLDARVAVATNAGNAGQRLAAVPADLRKRPGYRLAQIEEKRREEKLDAAARLIESTSRRDIVDGDAWWVETRIVARMLAEQGEGRKAYQLVTIGFAEGSVERADQAFHAGWFAMRYLKDGNRAARHFAELETIATTPLSLSRAAYWRGRAATMAGHSSEARTAYNDAARYGFTYYGQLARVAIGASGTGVARAPTPTPSDRAAFARNDVAVAVERLISSGHKHRIATLLSHLARTVPTPGQVVLTADLADKAGYPHLALMVAKEAQRRGVDVGRLAYPSNAIPHSAKVPSGLDRAVVFSIARQESEFNPDAVSPVGARGLMQVMPQTAASMARELGLSHSAAKLTSDPGYNATLGAAYLSKRLGNFNGSYILTFAAYNAGATRVQEWIQRFGDPRDPRVDAVAWVEDIPYPETRNYVQRVMENVQVYREALGTGRLAIDTDLSRGRPS</sequence>
<dbReference type="Gene3D" id="1.10.530.10">
    <property type="match status" value="1"/>
</dbReference>
<protein>
    <submittedName>
        <fullName evidence="6">Lytic transglycosylase</fullName>
    </submittedName>
</protein>
<evidence type="ECO:0000256" key="3">
    <source>
        <dbReference type="ARBA" id="ARBA00022729"/>
    </source>
</evidence>
<evidence type="ECO:0000313" key="7">
    <source>
        <dbReference type="Proteomes" id="UP000249590"/>
    </source>
</evidence>
<comment type="similarity">
    <text evidence="1">Belongs to the transglycosylase Slt family.</text>
</comment>
<dbReference type="InterPro" id="IPR008939">
    <property type="entry name" value="Lytic_TGlycosylase_superhlx_U"/>
</dbReference>
<dbReference type="InterPro" id="IPR023346">
    <property type="entry name" value="Lysozyme-like_dom_sf"/>
</dbReference>
<dbReference type="GO" id="GO:0008933">
    <property type="term" value="F:peptidoglycan lytic transglycosylase activity"/>
    <property type="evidence" value="ECO:0007669"/>
    <property type="project" value="InterPro"/>
</dbReference>